<evidence type="ECO:0008006" key="4">
    <source>
        <dbReference type="Google" id="ProtNLM"/>
    </source>
</evidence>
<keyword evidence="3" id="KW-1185">Reference proteome</keyword>
<dbReference type="AlphaFoldDB" id="V2WQY3"/>
<name>V2WQY3_MONRO</name>
<evidence type="ECO:0000256" key="1">
    <source>
        <dbReference type="SAM" id="SignalP"/>
    </source>
</evidence>
<gene>
    <name evidence="2" type="ORF">Moror_5133</name>
</gene>
<feature type="chain" id="PRO_5004711815" description="Secreted protein" evidence="1">
    <location>
        <begin position="19"/>
        <end position="104"/>
    </location>
</feature>
<evidence type="ECO:0000313" key="3">
    <source>
        <dbReference type="Proteomes" id="UP000017559"/>
    </source>
</evidence>
<dbReference type="Proteomes" id="UP000017559">
    <property type="component" value="Unassembled WGS sequence"/>
</dbReference>
<accession>V2WQY3</accession>
<organism evidence="2 3">
    <name type="scientific">Moniliophthora roreri (strain MCA 2997)</name>
    <name type="common">Cocoa frosty pod rot fungus</name>
    <name type="synonym">Crinipellis roreri</name>
    <dbReference type="NCBI Taxonomy" id="1381753"/>
    <lineage>
        <taxon>Eukaryota</taxon>
        <taxon>Fungi</taxon>
        <taxon>Dikarya</taxon>
        <taxon>Basidiomycota</taxon>
        <taxon>Agaricomycotina</taxon>
        <taxon>Agaricomycetes</taxon>
        <taxon>Agaricomycetidae</taxon>
        <taxon>Agaricales</taxon>
        <taxon>Marasmiineae</taxon>
        <taxon>Marasmiaceae</taxon>
        <taxon>Moniliophthora</taxon>
    </lineage>
</organism>
<sequence length="104" mass="11189">MLILSALLLLPLITSTCVQEIVDRGKSGTVNANGVFFTPSSSILALRTESLSSNEGTHLETCHLGIGFGLIGQTRACKHIDRKDPYKTISTTYNAQSDTLHVQA</sequence>
<protein>
    <recommendedName>
        <fullName evidence="4">Secreted protein</fullName>
    </recommendedName>
</protein>
<feature type="signal peptide" evidence="1">
    <location>
        <begin position="1"/>
        <end position="18"/>
    </location>
</feature>
<keyword evidence="1" id="KW-0732">Signal</keyword>
<comment type="caution">
    <text evidence="2">The sequence shown here is derived from an EMBL/GenBank/DDBJ whole genome shotgun (WGS) entry which is preliminary data.</text>
</comment>
<evidence type="ECO:0000313" key="2">
    <source>
        <dbReference type="EMBL" id="ESK89248.1"/>
    </source>
</evidence>
<dbReference type="HOGENOM" id="CLU_2250774_0_0_1"/>
<reference evidence="2 3" key="1">
    <citation type="journal article" date="2014" name="BMC Genomics">
        <title>Genome and secretome analysis of the hemibiotrophic fungal pathogen, Moniliophthora roreri, which causes frosty pod rot disease of cacao: mechanisms of the biotrophic and necrotrophic phases.</title>
        <authorList>
            <person name="Meinhardt L.W."/>
            <person name="Costa G.G.L."/>
            <person name="Thomazella D.P.T."/>
            <person name="Teixeira P.J.P.L."/>
            <person name="Carazzolle M.F."/>
            <person name="Schuster S.C."/>
            <person name="Carlson J.E."/>
            <person name="Guiltinan M.J."/>
            <person name="Mieczkowski P."/>
            <person name="Farmer A."/>
            <person name="Ramaraj T."/>
            <person name="Crozier J."/>
            <person name="Davis R.E."/>
            <person name="Shao J."/>
            <person name="Melnick R.L."/>
            <person name="Pereira G.A.G."/>
            <person name="Bailey B.A."/>
        </authorList>
    </citation>
    <scope>NUCLEOTIDE SEQUENCE [LARGE SCALE GENOMIC DNA]</scope>
    <source>
        <strain evidence="2 3">MCA 2997</strain>
    </source>
</reference>
<dbReference type="KEGG" id="mrr:Moror_5133"/>
<dbReference type="EMBL" id="AWSO01000571">
    <property type="protein sequence ID" value="ESK89248.1"/>
    <property type="molecule type" value="Genomic_DNA"/>
</dbReference>
<proteinExistence type="predicted"/>